<dbReference type="GO" id="GO:0006412">
    <property type="term" value="P:translation"/>
    <property type="evidence" value="ECO:0007669"/>
    <property type="project" value="UniProtKB-UniRule"/>
</dbReference>
<evidence type="ECO:0000313" key="6">
    <source>
        <dbReference type="EMBL" id="EYF02215.1"/>
    </source>
</evidence>
<comment type="function">
    <text evidence="5">Removes the formyl group from the N-terminal Met of newly synthesized proteins. Requires at least a dipeptide for an efficient rate of reaction. N-terminal L-methionine is a prerequisite for activity but the enzyme has broad specificity at other positions.</text>
</comment>
<evidence type="ECO:0000256" key="2">
    <source>
        <dbReference type="ARBA" id="ARBA00022723"/>
    </source>
</evidence>
<dbReference type="GO" id="GO:0046872">
    <property type="term" value="F:metal ion binding"/>
    <property type="evidence" value="ECO:0007669"/>
    <property type="project" value="UniProtKB-KW"/>
</dbReference>
<dbReference type="GO" id="GO:0042586">
    <property type="term" value="F:peptide deformylase activity"/>
    <property type="evidence" value="ECO:0007669"/>
    <property type="project" value="UniProtKB-UniRule"/>
</dbReference>
<dbReference type="OrthoDB" id="9804313at2"/>
<evidence type="ECO:0000256" key="3">
    <source>
        <dbReference type="ARBA" id="ARBA00022801"/>
    </source>
</evidence>
<dbReference type="Proteomes" id="UP000019678">
    <property type="component" value="Unassembled WGS sequence"/>
</dbReference>
<evidence type="ECO:0000256" key="5">
    <source>
        <dbReference type="HAMAP-Rule" id="MF_00163"/>
    </source>
</evidence>
<feature type="binding site" evidence="5">
    <location>
        <position position="102"/>
    </location>
    <ligand>
        <name>Fe cation</name>
        <dbReference type="ChEBI" id="CHEBI:24875"/>
    </ligand>
</feature>
<keyword evidence="5" id="KW-0408">Iron</keyword>
<dbReference type="HAMAP" id="MF_00163">
    <property type="entry name" value="Pep_deformylase"/>
    <property type="match status" value="1"/>
</dbReference>
<keyword evidence="7" id="KW-1185">Reference proteome</keyword>
<protein>
    <recommendedName>
        <fullName evidence="5">Peptide deformylase</fullName>
        <shortName evidence="5">PDF</shortName>
        <ecNumber evidence="5">3.5.1.88</ecNumber>
    </recommendedName>
    <alternativeName>
        <fullName evidence="5">Polypeptide deformylase</fullName>
    </alternativeName>
</protein>
<evidence type="ECO:0000313" key="7">
    <source>
        <dbReference type="Proteomes" id="UP000019678"/>
    </source>
</evidence>
<dbReference type="STRING" id="1192034.CAP_7358"/>
<comment type="caution">
    <text evidence="6">The sequence shown here is derived from an EMBL/GenBank/DDBJ whole genome shotgun (WGS) entry which is preliminary data.</text>
</comment>
<evidence type="ECO:0000256" key="1">
    <source>
        <dbReference type="ARBA" id="ARBA00010759"/>
    </source>
</evidence>
<feature type="binding site" evidence="5">
    <location>
        <position position="148"/>
    </location>
    <ligand>
        <name>Fe cation</name>
        <dbReference type="ChEBI" id="CHEBI:24875"/>
    </ligand>
</feature>
<dbReference type="InterPro" id="IPR023635">
    <property type="entry name" value="Peptide_deformylase"/>
</dbReference>
<dbReference type="Gene3D" id="3.90.45.10">
    <property type="entry name" value="Peptide deformylase"/>
    <property type="match status" value="1"/>
</dbReference>
<dbReference type="SUPFAM" id="SSF56420">
    <property type="entry name" value="Peptide deformylase"/>
    <property type="match status" value="1"/>
</dbReference>
<gene>
    <name evidence="5" type="primary">def</name>
    <name evidence="6" type="ORF">CAP_7358</name>
</gene>
<dbReference type="CDD" id="cd00487">
    <property type="entry name" value="Pep_deformylase"/>
    <property type="match status" value="1"/>
</dbReference>
<comment type="similarity">
    <text evidence="1 5">Belongs to the polypeptide deformylase family.</text>
</comment>
<dbReference type="PANTHER" id="PTHR10458:SF22">
    <property type="entry name" value="PEPTIDE DEFORMYLASE"/>
    <property type="match status" value="1"/>
</dbReference>
<organism evidence="6 7">
    <name type="scientific">Chondromyces apiculatus DSM 436</name>
    <dbReference type="NCBI Taxonomy" id="1192034"/>
    <lineage>
        <taxon>Bacteria</taxon>
        <taxon>Pseudomonadati</taxon>
        <taxon>Myxococcota</taxon>
        <taxon>Polyangia</taxon>
        <taxon>Polyangiales</taxon>
        <taxon>Polyangiaceae</taxon>
        <taxon>Chondromyces</taxon>
    </lineage>
</organism>
<dbReference type="eggNOG" id="COG0242">
    <property type="taxonomic scope" value="Bacteria"/>
</dbReference>
<dbReference type="EC" id="3.5.1.88" evidence="5"/>
<feature type="active site" evidence="5">
    <location>
        <position position="145"/>
    </location>
</feature>
<dbReference type="PANTHER" id="PTHR10458">
    <property type="entry name" value="PEPTIDE DEFORMYLASE"/>
    <property type="match status" value="1"/>
</dbReference>
<feature type="binding site" evidence="5">
    <location>
        <position position="144"/>
    </location>
    <ligand>
        <name>Fe cation</name>
        <dbReference type="ChEBI" id="CHEBI:24875"/>
    </ligand>
</feature>
<dbReference type="FunFam" id="3.90.45.10:FF:000003">
    <property type="entry name" value="Peptide deformylase"/>
    <property type="match status" value="1"/>
</dbReference>
<dbReference type="NCBIfam" id="NF001159">
    <property type="entry name" value="PRK00150.1-3"/>
    <property type="match status" value="1"/>
</dbReference>
<dbReference type="NCBIfam" id="TIGR00079">
    <property type="entry name" value="pept_deformyl"/>
    <property type="match status" value="1"/>
</dbReference>
<dbReference type="AlphaFoldDB" id="A0A017T027"/>
<dbReference type="EMBL" id="ASRX01000064">
    <property type="protein sequence ID" value="EYF02215.1"/>
    <property type="molecule type" value="Genomic_DNA"/>
</dbReference>
<accession>A0A017T027</accession>
<dbReference type="PIRSF" id="PIRSF004749">
    <property type="entry name" value="Pep_def"/>
    <property type="match status" value="1"/>
</dbReference>
<dbReference type="InterPro" id="IPR036821">
    <property type="entry name" value="Peptide_deformylase_sf"/>
</dbReference>
<dbReference type="RefSeq" id="WP_044247969.1">
    <property type="nucleotide sequence ID" value="NZ_ASRX01000064.1"/>
</dbReference>
<name>A0A017T027_9BACT</name>
<evidence type="ECO:0000256" key="4">
    <source>
        <dbReference type="ARBA" id="ARBA00022917"/>
    </source>
</evidence>
<keyword evidence="3 5" id="KW-0378">Hydrolase</keyword>
<dbReference type="PRINTS" id="PR01576">
    <property type="entry name" value="PDEFORMYLASE"/>
</dbReference>
<keyword evidence="4 5" id="KW-0648">Protein biosynthesis</keyword>
<proteinExistence type="inferred from homology"/>
<comment type="catalytic activity">
    <reaction evidence="5">
        <text>N-terminal N-formyl-L-methionyl-[peptide] + H2O = N-terminal L-methionyl-[peptide] + formate</text>
        <dbReference type="Rhea" id="RHEA:24420"/>
        <dbReference type="Rhea" id="RHEA-COMP:10639"/>
        <dbReference type="Rhea" id="RHEA-COMP:10640"/>
        <dbReference type="ChEBI" id="CHEBI:15377"/>
        <dbReference type="ChEBI" id="CHEBI:15740"/>
        <dbReference type="ChEBI" id="CHEBI:49298"/>
        <dbReference type="ChEBI" id="CHEBI:64731"/>
        <dbReference type="EC" id="3.5.1.88"/>
    </reaction>
</comment>
<comment type="cofactor">
    <cofactor evidence="5">
        <name>Fe(2+)</name>
        <dbReference type="ChEBI" id="CHEBI:29033"/>
    </cofactor>
    <text evidence="5">Binds 1 Fe(2+) ion.</text>
</comment>
<reference evidence="6 7" key="1">
    <citation type="submission" date="2013-05" db="EMBL/GenBank/DDBJ databases">
        <title>Genome assembly of Chondromyces apiculatus DSM 436.</title>
        <authorList>
            <person name="Sharma G."/>
            <person name="Khatri I."/>
            <person name="Kaur C."/>
            <person name="Mayilraj S."/>
            <person name="Subramanian S."/>
        </authorList>
    </citation>
    <scope>NUCLEOTIDE SEQUENCE [LARGE SCALE GENOMIC DNA]</scope>
    <source>
        <strain evidence="6 7">DSM 436</strain>
    </source>
</reference>
<sequence>MTLLKIAQIGHPILRQRAREVTREELASPATQAFIDALIATMRDANGAGLAAIQVYEPVRIMAVEVENNPRYPYKPRIPLTIVVNPVIEVLTEETFENYEGCLSVPNLRGVVDRHAEIRLTGWDREGAPIDRIHRGLTAGTFQHETDHLDGVLFIDRVKDPRSLCTWAEFDRFHKQAFVDRIVPFIQRMER</sequence>
<dbReference type="Pfam" id="PF01327">
    <property type="entry name" value="Pep_deformylase"/>
    <property type="match status" value="1"/>
</dbReference>
<keyword evidence="2 5" id="KW-0479">Metal-binding</keyword>